<dbReference type="AlphaFoldDB" id="E7RNX6"/>
<proteinExistence type="predicted"/>
<reference evidence="1" key="1">
    <citation type="submission" date="2011-01" db="EMBL/GenBank/DDBJ databases">
        <authorList>
            <person name="Muzny D."/>
            <person name="Qin X."/>
            <person name="Buhay C."/>
            <person name="Dugan-Rocha S."/>
            <person name="Ding Y."/>
            <person name="Chen G."/>
            <person name="Hawes A."/>
            <person name="Holder M."/>
            <person name="Jhangiani S."/>
            <person name="Johnson A."/>
            <person name="Khan Z."/>
            <person name="Li Z."/>
            <person name="Liu W."/>
            <person name="Liu X."/>
            <person name="Perez L."/>
            <person name="Shen H."/>
            <person name="Wang Q."/>
            <person name="Watt J."/>
            <person name="Xi L."/>
            <person name="Xin Y."/>
            <person name="Zhou J."/>
            <person name="Deng J."/>
            <person name="Jiang H."/>
            <person name="Liu Y."/>
            <person name="Qu J."/>
            <person name="Song X.-Z."/>
            <person name="Zhang L."/>
            <person name="Villasana D."/>
            <person name="Johnson A."/>
            <person name="Liu J."/>
            <person name="Liyanage D."/>
            <person name="Lorensuhewa L."/>
            <person name="Robinson T."/>
            <person name="Song A."/>
            <person name="Song B.-B."/>
            <person name="Dinh H."/>
            <person name="Thornton R."/>
            <person name="Coyle M."/>
            <person name="Francisco L."/>
            <person name="Jackson L."/>
            <person name="Javaid M."/>
            <person name="Korchina V."/>
            <person name="Kovar C."/>
            <person name="Mata R."/>
            <person name="Mathew T."/>
            <person name="Ngo R."/>
            <person name="Nguyen L."/>
            <person name="Nguyen N."/>
            <person name="Okwuonu G."/>
            <person name="Ongeri F."/>
            <person name="Pham C."/>
            <person name="Simmons D."/>
            <person name="Wilczek-Boney K."/>
            <person name="Hale W."/>
            <person name="Jakkamsetti A."/>
            <person name="Pham P."/>
            <person name="Ruth R."/>
            <person name="San Lucas F."/>
            <person name="Warren J."/>
            <person name="Zhang J."/>
            <person name="Zhao Z."/>
            <person name="Zhou C."/>
            <person name="Zhu D."/>
            <person name="Lee S."/>
            <person name="Bess C."/>
            <person name="Blankenburg K."/>
            <person name="Forbes L."/>
            <person name="Fu Q."/>
            <person name="Gubbala S."/>
            <person name="Hirani K."/>
            <person name="Jayaseelan J.C."/>
            <person name="Lara F."/>
            <person name="Munidasa M."/>
            <person name="Palculict T."/>
            <person name="Patil S."/>
            <person name="Pu L.-L."/>
            <person name="Saada N."/>
            <person name="Tang L."/>
            <person name="Weissenberger G."/>
            <person name="Zhu Y."/>
            <person name="Hemphill L."/>
            <person name="Shang Y."/>
            <person name="Youmans B."/>
            <person name="Ayvaz T."/>
            <person name="Ross M."/>
            <person name="Santibanez J."/>
            <person name="Aqrawi P."/>
            <person name="Gross S."/>
            <person name="Joshi V."/>
            <person name="Fowler G."/>
            <person name="Nazareth L."/>
            <person name="Reid J."/>
            <person name="Worley K."/>
            <person name="Petrosino J."/>
            <person name="Highlander S."/>
            <person name="Gibbs R."/>
        </authorList>
    </citation>
    <scope>NUCLEOTIDE SEQUENCE [LARGE SCALE GENOMIC DNA]</scope>
    <source>
        <strain evidence="1">ATCC 33269</strain>
    </source>
</reference>
<sequence>MKDFTEPCFSKHAKQDGTEYGNPEMYLSSVKVTWRMTLTIKRSIRKPAMTDTAVTTCGVTIFEINQTAPITMESK</sequence>
<evidence type="ECO:0000313" key="2">
    <source>
        <dbReference type="Proteomes" id="UP000005580"/>
    </source>
</evidence>
<gene>
    <name evidence="1" type="ORF">HMPREF0663_10877</name>
</gene>
<dbReference type="Proteomes" id="UP000005580">
    <property type="component" value="Unassembled WGS sequence"/>
</dbReference>
<evidence type="ECO:0000313" key="1">
    <source>
        <dbReference type="EMBL" id="EFZ37419.1"/>
    </source>
</evidence>
<accession>E7RNX6</accession>
<keyword evidence="2" id="KW-1185">Reference proteome</keyword>
<dbReference type="EMBL" id="AEPE02000003">
    <property type="protein sequence ID" value="EFZ37419.1"/>
    <property type="molecule type" value="Genomic_DNA"/>
</dbReference>
<comment type="caution">
    <text evidence="1">The sequence shown here is derived from an EMBL/GenBank/DDBJ whole genome shotgun (WGS) entry which is preliminary data.</text>
</comment>
<organism evidence="1 2">
    <name type="scientific">Hoylesella oralis ATCC 33269</name>
    <dbReference type="NCBI Taxonomy" id="873533"/>
    <lineage>
        <taxon>Bacteria</taxon>
        <taxon>Pseudomonadati</taxon>
        <taxon>Bacteroidota</taxon>
        <taxon>Bacteroidia</taxon>
        <taxon>Bacteroidales</taxon>
        <taxon>Prevotellaceae</taxon>
        <taxon>Hoylesella</taxon>
    </lineage>
</organism>
<name>E7RNX6_9BACT</name>
<protein>
    <submittedName>
        <fullName evidence="1">Uncharacterized protein</fullName>
    </submittedName>
</protein>
<dbReference type="HOGENOM" id="CLU_2668046_0_0_10"/>